<reference evidence="2" key="1">
    <citation type="submission" date="2005-10" db="EMBL/GenBank/DDBJ databases">
        <authorList>
            <person name="Loftus B.J."/>
            <person name="Nene V.M."/>
            <person name="Hannick L.I."/>
            <person name="Bidwell S."/>
            <person name="Haas B."/>
            <person name="Amedeo P."/>
            <person name="Orvis J."/>
            <person name="Wortman J.R."/>
            <person name="White O.R."/>
            <person name="Salzberg S."/>
            <person name="Shumway M."/>
            <person name="Koo H."/>
            <person name="Zhao Y."/>
            <person name="Holmes M."/>
            <person name="Miller J."/>
            <person name="Schatz M."/>
            <person name="Pop M."/>
            <person name="Pai G."/>
            <person name="Utterback T."/>
            <person name="Rogers Y.-H."/>
            <person name="Kravitz S."/>
            <person name="Fraser C.M."/>
        </authorList>
    </citation>
    <scope>NUCLEOTIDE SEQUENCE</scope>
    <source>
        <strain evidence="2">Liverpool</strain>
    </source>
</reference>
<evidence type="ECO:0000313" key="3">
    <source>
        <dbReference type="Proteomes" id="UP000682892"/>
    </source>
</evidence>
<accession>Q16ZV2</accession>
<dbReference type="Proteomes" id="UP000682892">
    <property type="component" value="Unassembled WGS sequence"/>
</dbReference>
<keyword evidence="1" id="KW-1133">Transmembrane helix</keyword>
<feature type="transmembrane region" description="Helical" evidence="1">
    <location>
        <begin position="50"/>
        <end position="73"/>
    </location>
</feature>
<evidence type="ECO:0000256" key="1">
    <source>
        <dbReference type="SAM" id="Phobius"/>
    </source>
</evidence>
<evidence type="ECO:0000313" key="2">
    <source>
        <dbReference type="EMBL" id="EAT40200.1"/>
    </source>
</evidence>
<reference evidence="2" key="2">
    <citation type="journal article" date="2007" name="Science">
        <title>Genome sequence of Aedes aegypti, a major arbovirus vector.</title>
        <authorList>
            <person name="Nene V."/>
            <person name="Wortman J.R."/>
            <person name="Lawson D."/>
            <person name="Haas B."/>
            <person name="Kodira C."/>
            <person name="Tu Z.J."/>
            <person name="Loftus B."/>
            <person name="Xi Z."/>
            <person name="Megy K."/>
            <person name="Grabherr M."/>
            <person name="Ren Q."/>
            <person name="Zdobnov E.M."/>
            <person name="Lobo N.F."/>
            <person name="Campbell K.S."/>
            <person name="Brown S.E."/>
            <person name="Bonaldo M.F."/>
            <person name="Zhu J."/>
            <person name="Sinkins S.P."/>
            <person name="Hogenkamp D.G."/>
            <person name="Amedeo P."/>
            <person name="Arensburger P."/>
            <person name="Atkinson P.W."/>
            <person name="Bidwell S."/>
            <person name="Biedler J."/>
            <person name="Birney E."/>
            <person name="Bruggner R.V."/>
            <person name="Costas J."/>
            <person name="Coy M.R."/>
            <person name="Crabtree J."/>
            <person name="Crawford M."/>
            <person name="Debruyn B."/>
            <person name="Decaprio D."/>
            <person name="Eiglmeier K."/>
            <person name="Eisenstadt E."/>
            <person name="El-Dorry H."/>
            <person name="Gelbart W.M."/>
            <person name="Gomes S.L."/>
            <person name="Hammond M."/>
            <person name="Hannick L.I."/>
            <person name="Hogan J.R."/>
            <person name="Holmes M.H."/>
            <person name="Jaffe D."/>
            <person name="Johnston J.S."/>
            <person name="Kennedy R.C."/>
            <person name="Koo H."/>
            <person name="Kravitz S."/>
            <person name="Kriventseva E.V."/>
            <person name="Kulp D."/>
            <person name="Labutti K."/>
            <person name="Lee E."/>
            <person name="Li S."/>
            <person name="Lovin D.D."/>
            <person name="Mao C."/>
            <person name="Mauceli E."/>
            <person name="Menck C.F."/>
            <person name="Miller J.R."/>
            <person name="Montgomery P."/>
            <person name="Mori A."/>
            <person name="Nascimento A.L."/>
            <person name="Naveira H.F."/>
            <person name="Nusbaum C."/>
            <person name="O'leary S."/>
            <person name="Orvis J."/>
            <person name="Pertea M."/>
            <person name="Quesneville H."/>
            <person name="Reidenbach K.R."/>
            <person name="Rogers Y.H."/>
            <person name="Roth C.W."/>
            <person name="Schneider J.R."/>
            <person name="Schatz M."/>
            <person name="Shumway M."/>
            <person name="Stanke M."/>
            <person name="Stinson E.O."/>
            <person name="Tubio J.M."/>
            <person name="Vanzee J.P."/>
            <person name="Verjovski-Almeida S."/>
            <person name="Werner D."/>
            <person name="White O."/>
            <person name="Wyder S."/>
            <person name="Zeng Q."/>
            <person name="Zhao Q."/>
            <person name="Zhao Y."/>
            <person name="Hill C.A."/>
            <person name="Raikhel A.S."/>
            <person name="Soares M.B."/>
            <person name="Knudson D.L."/>
            <person name="Lee N.H."/>
            <person name="Galagan J."/>
            <person name="Salzberg S.L."/>
            <person name="Paulsen I.T."/>
            <person name="Dimopoulos G."/>
            <person name="Collins F.H."/>
            <person name="Birren B."/>
            <person name="Fraser-Liggett C.M."/>
            <person name="Severson D.W."/>
        </authorList>
    </citation>
    <scope>NUCLEOTIDE SEQUENCE [LARGE SCALE GENOMIC DNA]</scope>
    <source>
        <strain evidence="2">Liverpool</strain>
    </source>
</reference>
<dbReference type="PaxDb" id="7159-AAEL008051-PA"/>
<proteinExistence type="predicted"/>
<sequence length="149" mass="17461">MQTHQKIVIRVRLQRCTATPLRPSALIAFDRLSFDTCSQLVFERHFSVHVLWYFDHVLAGACLHLTVVIVMLFRLHRFVCFDHGEVLRIALLNVCRRSGRRLLRLLDDFERGWLCIGVDYGVGLHQFGFAFAHGRRSSILRHRFIRFGL</sequence>
<dbReference type="EMBL" id="CH477483">
    <property type="protein sequence ID" value="EAT40200.1"/>
    <property type="molecule type" value="Genomic_DNA"/>
</dbReference>
<dbReference type="AlphaFoldDB" id="Q16ZV2"/>
<keyword evidence="1" id="KW-0472">Membrane</keyword>
<protein>
    <submittedName>
        <fullName evidence="2">AAEL008051-PA</fullName>
    </submittedName>
</protein>
<dbReference type="HOGENOM" id="CLU_1751180_0_0_1"/>
<name>Q16ZV2_AEDAE</name>
<gene>
    <name evidence="2" type="ORF">AaeL_AAEL008051</name>
</gene>
<keyword evidence="1" id="KW-0812">Transmembrane</keyword>
<organism evidence="2 3">
    <name type="scientific">Aedes aegypti</name>
    <name type="common">Yellowfever mosquito</name>
    <name type="synonym">Culex aegypti</name>
    <dbReference type="NCBI Taxonomy" id="7159"/>
    <lineage>
        <taxon>Eukaryota</taxon>
        <taxon>Metazoa</taxon>
        <taxon>Ecdysozoa</taxon>
        <taxon>Arthropoda</taxon>
        <taxon>Hexapoda</taxon>
        <taxon>Insecta</taxon>
        <taxon>Pterygota</taxon>
        <taxon>Neoptera</taxon>
        <taxon>Endopterygota</taxon>
        <taxon>Diptera</taxon>
        <taxon>Nematocera</taxon>
        <taxon>Culicoidea</taxon>
        <taxon>Culicidae</taxon>
        <taxon>Culicinae</taxon>
        <taxon>Aedini</taxon>
        <taxon>Aedes</taxon>
        <taxon>Stegomyia</taxon>
    </lineage>
</organism>
<reference evidence="2" key="3">
    <citation type="submission" date="2012-09" db="EMBL/GenBank/DDBJ databases">
        <authorList>
            <consortium name="VectorBase"/>
        </authorList>
    </citation>
    <scope>NUCLEOTIDE SEQUENCE</scope>
    <source>
        <strain evidence="2">Liverpool</strain>
    </source>
</reference>